<reference evidence="2" key="1">
    <citation type="submission" date="2008-03" db="EMBL/GenBank/DDBJ databases">
        <title>Annotation of Ixodes scapularis.</title>
        <authorList>
            <consortium name="Ixodes scapularis Genome Project Consortium"/>
            <person name="Caler E."/>
            <person name="Hannick L.I."/>
            <person name="Bidwell S."/>
            <person name="Joardar V."/>
            <person name="Thiagarajan M."/>
            <person name="Amedeo P."/>
            <person name="Galinsky K.J."/>
            <person name="Schobel S."/>
            <person name="Inman J."/>
            <person name="Hostetler J."/>
            <person name="Miller J."/>
            <person name="Hammond M."/>
            <person name="Megy K."/>
            <person name="Lawson D."/>
            <person name="Kodira C."/>
            <person name="Sutton G."/>
            <person name="Meyer J."/>
            <person name="Hill C.A."/>
            <person name="Birren B."/>
            <person name="Nene V."/>
            <person name="Collins F."/>
            <person name="Alarcon-Chaidez F."/>
            <person name="Wikel S."/>
            <person name="Strausberg R."/>
        </authorList>
    </citation>
    <scope>NUCLEOTIDE SEQUENCE [LARGE SCALE GENOMIC DNA]</scope>
    <source>
        <strain evidence="2">Wikel</strain>
    </source>
</reference>
<dbReference type="VEuPathDB" id="VectorBase:ISCW001969"/>
<name>A0A1S4KP80_IXOSC</name>
<protein>
    <submittedName>
        <fullName evidence="1">Uncharacterized protein</fullName>
    </submittedName>
</protein>
<keyword evidence="2" id="KW-1185">Reference proteome</keyword>
<dbReference type="AlphaFoldDB" id="A0A1S4KP80"/>
<evidence type="ECO:0000313" key="1">
    <source>
        <dbReference type="EnsemblMetazoa" id="ISCW001969-PA"/>
    </source>
</evidence>
<sequence length="66" mass="7402">PDPGSTFYDCGTFGGQPWKPVRMVVRAGSELRLQTSKLNPAEDKGAQGGSRLHSPYCWVSCFYWYD</sequence>
<proteinExistence type="predicted"/>
<reference evidence="1" key="2">
    <citation type="submission" date="2020-05" db="UniProtKB">
        <authorList>
            <consortium name="EnsemblMetazoa"/>
        </authorList>
    </citation>
    <scope>IDENTIFICATION</scope>
    <source>
        <strain evidence="1">wikel</strain>
    </source>
</reference>
<dbReference type="EMBL" id="ABJB010559506">
    <property type="status" value="NOT_ANNOTATED_CDS"/>
    <property type="molecule type" value="Genomic_DNA"/>
</dbReference>
<organism evidence="1 2">
    <name type="scientific">Ixodes scapularis</name>
    <name type="common">Black-legged tick</name>
    <name type="synonym">Deer tick</name>
    <dbReference type="NCBI Taxonomy" id="6945"/>
    <lineage>
        <taxon>Eukaryota</taxon>
        <taxon>Metazoa</taxon>
        <taxon>Ecdysozoa</taxon>
        <taxon>Arthropoda</taxon>
        <taxon>Chelicerata</taxon>
        <taxon>Arachnida</taxon>
        <taxon>Acari</taxon>
        <taxon>Parasitiformes</taxon>
        <taxon>Ixodida</taxon>
        <taxon>Ixodoidea</taxon>
        <taxon>Ixodidae</taxon>
        <taxon>Ixodinae</taxon>
        <taxon>Ixodes</taxon>
    </lineage>
</organism>
<dbReference type="Proteomes" id="UP000001555">
    <property type="component" value="Unassembled WGS sequence"/>
</dbReference>
<evidence type="ECO:0000313" key="2">
    <source>
        <dbReference type="Proteomes" id="UP000001555"/>
    </source>
</evidence>
<dbReference type="VEuPathDB" id="VectorBase:ISCI001969"/>
<dbReference type="EnsemblMetazoa" id="ISCW001969-RA">
    <property type="protein sequence ID" value="ISCW001969-PA"/>
    <property type="gene ID" value="ISCW001969"/>
</dbReference>
<accession>A0A1S4KP80</accession>
<dbReference type="InParanoid" id="A0A1S4KP80"/>